<dbReference type="Proteomes" id="UP000647133">
    <property type="component" value="Unassembled WGS sequence"/>
</dbReference>
<keyword evidence="1" id="KW-1133">Transmembrane helix</keyword>
<reference evidence="2 3" key="1">
    <citation type="submission" date="2020-09" db="EMBL/GenBank/DDBJ databases">
        <title>Echinicola sp. CAU 1574 isolated from sand of Sido Beach.</title>
        <authorList>
            <person name="Kim W."/>
        </authorList>
    </citation>
    <scope>NUCLEOTIDE SEQUENCE [LARGE SCALE GENOMIC DNA]</scope>
    <source>
        <strain evidence="2 3">CAU 1574</strain>
    </source>
</reference>
<gene>
    <name evidence="2" type="ORF">IFO69_09545</name>
</gene>
<proteinExistence type="predicted"/>
<keyword evidence="1" id="KW-0472">Membrane</keyword>
<evidence type="ECO:0000313" key="3">
    <source>
        <dbReference type="Proteomes" id="UP000647133"/>
    </source>
</evidence>
<feature type="transmembrane region" description="Helical" evidence="1">
    <location>
        <begin position="6"/>
        <end position="24"/>
    </location>
</feature>
<accession>A0ABR9AKV3</accession>
<evidence type="ECO:0000256" key="1">
    <source>
        <dbReference type="SAM" id="Phobius"/>
    </source>
</evidence>
<name>A0ABR9AKV3_9BACT</name>
<protein>
    <submittedName>
        <fullName evidence="2">Uncharacterized protein</fullName>
    </submittedName>
</protein>
<keyword evidence="3" id="KW-1185">Reference proteome</keyword>
<dbReference type="RefSeq" id="WP_192009883.1">
    <property type="nucleotide sequence ID" value="NZ_JACYTQ010000003.1"/>
</dbReference>
<sequence>MKETTIIITVVGSLLVFFLPLYLNSRKHSRVNKKLKEELLKAGSKENLNLNKLNVWRSLYGLAMDKDKSILVYGKSSQEKVNCSIVELEHYKLCKPAKVLRDVGAGKERHKVVSKINLVLLPMDDKFHPINFEMFNEDHHSNIIMEWELAQEWAKEINNHLIRTKEKYVA</sequence>
<comment type="caution">
    <text evidence="2">The sequence shown here is derived from an EMBL/GenBank/DDBJ whole genome shotgun (WGS) entry which is preliminary data.</text>
</comment>
<evidence type="ECO:0000313" key="2">
    <source>
        <dbReference type="EMBL" id="MBD8488987.1"/>
    </source>
</evidence>
<keyword evidence="1" id="KW-0812">Transmembrane</keyword>
<organism evidence="2 3">
    <name type="scientific">Echinicola arenosa</name>
    <dbReference type="NCBI Taxonomy" id="2774144"/>
    <lineage>
        <taxon>Bacteria</taxon>
        <taxon>Pseudomonadati</taxon>
        <taxon>Bacteroidota</taxon>
        <taxon>Cytophagia</taxon>
        <taxon>Cytophagales</taxon>
        <taxon>Cyclobacteriaceae</taxon>
        <taxon>Echinicola</taxon>
    </lineage>
</organism>
<dbReference type="EMBL" id="JACYTQ010000003">
    <property type="protein sequence ID" value="MBD8488987.1"/>
    <property type="molecule type" value="Genomic_DNA"/>
</dbReference>